<dbReference type="SMART" id="SM00212">
    <property type="entry name" value="UBCc"/>
    <property type="match status" value="1"/>
</dbReference>
<evidence type="ECO:0000256" key="1">
    <source>
        <dbReference type="ARBA" id="ARBA00022786"/>
    </source>
</evidence>
<dbReference type="EMBL" id="JAACJO010000001">
    <property type="protein sequence ID" value="KAF5363678.1"/>
    <property type="molecule type" value="Genomic_DNA"/>
</dbReference>
<evidence type="ECO:0000259" key="2">
    <source>
        <dbReference type="PROSITE" id="PS50127"/>
    </source>
</evidence>
<dbReference type="OrthoDB" id="5596422at2759"/>
<dbReference type="PROSITE" id="PS50127">
    <property type="entry name" value="UBC_2"/>
    <property type="match status" value="1"/>
</dbReference>
<dbReference type="InterPro" id="IPR000608">
    <property type="entry name" value="UBC"/>
</dbReference>
<dbReference type="Proteomes" id="UP000559027">
    <property type="component" value="Unassembled WGS sequence"/>
</dbReference>
<dbReference type="PANTHER" id="PTHR24067">
    <property type="entry name" value="UBIQUITIN-CONJUGATING ENZYME E2"/>
    <property type="match status" value="1"/>
</dbReference>
<organism evidence="3 4">
    <name type="scientific">Leucocoprinus leucothites</name>
    <dbReference type="NCBI Taxonomy" id="201217"/>
    <lineage>
        <taxon>Eukaryota</taxon>
        <taxon>Fungi</taxon>
        <taxon>Dikarya</taxon>
        <taxon>Basidiomycota</taxon>
        <taxon>Agaricomycotina</taxon>
        <taxon>Agaricomycetes</taxon>
        <taxon>Agaricomycetidae</taxon>
        <taxon>Agaricales</taxon>
        <taxon>Agaricineae</taxon>
        <taxon>Agaricaceae</taxon>
        <taxon>Leucocoprinus</taxon>
    </lineage>
</organism>
<dbReference type="Pfam" id="PF00179">
    <property type="entry name" value="UQ_con"/>
    <property type="match status" value="1"/>
</dbReference>
<protein>
    <recommendedName>
        <fullName evidence="2">UBC core domain-containing protein</fullName>
    </recommendedName>
</protein>
<dbReference type="CDD" id="cd23814">
    <property type="entry name" value="UEV_AKTIP"/>
    <property type="match status" value="1"/>
</dbReference>
<keyword evidence="1" id="KW-0833">Ubl conjugation pathway</keyword>
<evidence type="ECO:0000313" key="4">
    <source>
        <dbReference type="Proteomes" id="UP000559027"/>
    </source>
</evidence>
<dbReference type="InterPro" id="IPR050113">
    <property type="entry name" value="Ub_conjugating_enzyme"/>
</dbReference>
<reference evidence="3 4" key="1">
    <citation type="journal article" date="2020" name="ISME J.">
        <title>Uncovering the hidden diversity of litter-decomposition mechanisms in mushroom-forming fungi.</title>
        <authorList>
            <person name="Floudas D."/>
            <person name="Bentzer J."/>
            <person name="Ahren D."/>
            <person name="Johansson T."/>
            <person name="Persson P."/>
            <person name="Tunlid A."/>
        </authorList>
    </citation>
    <scope>NUCLEOTIDE SEQUENCE [LARGE SCALE GENOMIC DNA]</scope>
    <source>
        <strain evidence="3 4">CBS 146.42</strain>
    </source>
</reference>
<dbReference type="AlphaFoldDB" id="A0A8H5GF21"/>
<keyword evidence="4" id="KW-1185">Reference proteome</keyword>
<evidence type="ECO:0000313" key="3">
    <source>
        <dbReference type="EMBL" id="KAF5363678.1"/>
    </source>
</evidence>
<comment type="caution">
    <text evidence="3">The sequence shown here is derived from an EMBL/GenBank/DDBJ whole genome shotgun (WGS) entry which is preliminary data.</text>
</comment>
<dbReference type="InterPro" id="IPR016135">
    <property type="entry name" value="UBQ-conjugating_enzyme/RWD"/>
</dbReference>
<dbReference type="SUPFAM" id="SSF54495">
    <property type="entry name" value="UBC-like"/>
    <property type="match status" value="1"/>
</dbReference>
<proteinExistence type="predicted"/>
<feature type="domain" description="UBC core" evidence="2">
    <location>
        <begin position="42"/>
        <end position="198"/>
    </location>
</feature>
<gene>
    <name evidence="3" type="ORF">D9756_000645</name>
</gene>
<accession>A0A8H5GF21</accession>
<dbReference type="Gene3D" id="3.10.110.10">
    <property type="entry name" value="Ubiquitin Conjugating Enzyme"/>
    <property type="match status" value="1"/>
</dbReference>
<name>A0A8H5GF21_9AGAR</name>
<sequence length="243" mass="27565">MLGSFVANPLLATQSRTSKGTNNSLTATSTINPSKADAPSIVARTALSLEYASLRHADHCPLGIYVVPSPENLFVWDAVLFVHQGYYAGAVLRFRLNFPSDYPDRIPTVQFVTDIFHPLIDQGGYFNLSSHFRPWKPKEHHVYNILYDIKAAFKKYRLDQIKEADAWNKEAYRYHESTSSFSALATQSSQLTRSESALFDKDHPSFAGRVTEGLGFQKLSSEKLREYRQRLGLREWADEPSEL</sequence>